<keyword evidence="5 13" id="KW-0812">Transmembrane</keyword>
<evidence type="ECO:0000259" key="15">
    <source>
        <dbReference type="PROSITE" id="PS50918"/>
    </source>
</evidence>
<evidence type="ECO:0000256" key="11">
    <source>
        <dbReference type="SAM" id="Coils"/>
    </source>
</evidence>
<keyword evidence="9" id="KW-0539">Nucleus</keyword>
<dbReference type="PANTHER" id="PTHR14453:SF107">
    <property type="entry name" value="POLY [ADP-RIBOSE] POLYMERASE"/>
    <property type="match status" value="1"/>
</dbReference>
<evidence type="ECO:0000256" key="14">
    <source>
        <dbReference type="SAM" id="SignalP"/>
    </source>
</evidence>
<gene>
    <name evidence="17" type="ORF">PECAL_1P12860</name>
</gene>
<dbReference type="SUPFAM" id="SSF53822">
    <property type="entry name" value="Periplasmic binding protein-like I"/>
    <property type="match status" value="1"/>
</dbReference>
<name>A0A8J2WQL7_9STRA</name>
<dbReference type="GO" id="GO:0070212">
    <property type="term" value="P:protein poly-ADP-ribosylation"/>
    <property type="evidence" value="ECO:0007669"/>
    <property type="project" value="TreeGrafter"/>
</dbReference>
<evidence type="ECO:0000256" key="9">
    <source>
        <dbReference type="ARBA" id="ARBA00023242"/>
    </source>
</evidence>
<dbReference type="AlphaFoldDB" id="A0A8J2WQL7"/>
<proteinExistence type="predicted"/>
<keyword evidence="14" id="KW-0732">Signal</keyword>
<dbReference type="CDD" id="cd01439">
    <property type="entry name" value="TCCD_inducible_PARP_like"/>
    <property type="match status" value="1"/>
</dbReference>
<dbReference type="PROSITE" id="PS51059">
    <property type="entry name" value="PARP_CATALYTIC"/>
    <property type="match status" value="1"/>
</dbReference>
<dbReference type="GO" id="GO:0010629">
    <property type="term" value="P:negative regulation of gene expression"/>
    <property type="evidence" value="ECO:0007669"/>
    <property type="project" value="TreeGrafter"/>
</dbReference>
<evidence type="ECO:0000256" key="5">
    <source>
        <dbReference type="ARBA" id="ARBA00022692"/>
    </source>
</evidence>
<keyword evidence="7 10" id="KW-0520">NAD</keyword>
<dbReference type="GO" id="GO:0005634">
    <property type="term" value="C:nucleus"/>
    <property type="evidence" value="ECO:0007669"/>
    <property type="project" value="UniProtKB-SubCell"/>
</dbReference>
<evidence type="ECO:0000256" key="13">
    <source>
        <dbReference type="SAM" id="Phobius"/>
    </source>
</evidence>
<dbReference type="InterPro" id="IPR028082">
    <property type="entry name" value="Peripla_BP_I"/>
</dbReference>
<evidence type="ECO:0000256" key="3">
    <source>
        <dbReference type="ARBA" id="ARBA00022676"/>
    </source>
</evidence>
<dbReference type="SUPFAM" id="SSF56399">
    <property type="entry name" value="ADP-ribosylation"/>
    <property type="match status" value="1"/>
</dbReference>
<evidence type="ECO:0000256" key="8">
    <source>
        <dbReference type="ARBA" id="ARBA00023136"/>
    </source>
</evidence>
<dbReference type="GO" id="GO:1990404">
    <property type="term" value="F:NAD+-protein mono-ADP-ribosyltransferase activity"/>
    <property type="evidence" value="ECO:0007669"/>
    <property type="project" value="TreeGrafter"/>
</dbReference>
<keyword evidence="8 13" id="KW-0472">Membrane</keyword>
<dbReference type="Gene3D" id="3.40.50.2300">
    <property type="match status" value="2"/>
</dbReference>
<evidence type="ECO:0000256" key="7">
    <source>
        <dbReference type="ARBA" id="ARBA00023027"/>
    </source>
</evidence>
<evidence type="ECO:0000256" key="4">
    <source>
        <dbReference type="ARBA" id="ARBA00022679"/>
    </source>
</evidence>
<evidence type="ECO:0000256" key="6">
    <source>
        <dbReference type="ARBA" id="ARBA00022989"/>
    </source>
</evidence>
<dbReference type="Proteomes" id="UP000789595">
    <property type="component" value="Unassembled WGS sequence"/>
</dbReference>
<evidence type="ECO:0000259" key="16">
    <source>
        <dbReference type="PROSITE" id="PS51059"/>
    </source>
</evidence>
<keyword evidence="3 10" id="KW-0328">Glycosyltransferase</keyword>
<feature type="signal peptide" evidence="14">
    <location>
        <begin position="1"/>
        <end position="17"/>
    </location>
</feature>
<dbReference type="EC" id="2.4.2.-" evidence="10"/>
<feature type="region of interest" description="Disordered" evidence="12">
    <location>
        <begin position="923"/>
        <end position="949"/>
    </location>
</feature>
<evidence type="ECO:0000256" key="1">
    <source>
        <dbReference type="ARBA" id="ARBA00004123"/>
    </source>
</evidence>
<evidence type="ECO:0000313" key="17">
    <source>
        <dbReference type="EMBL" id="CAH0364897.1"/>
    </source>
</evidence>
<dbReference type="InterPro" id="IPR012317">
    <property type="entry name" value="Poly(ADP-ribose)pol_cat_dom"/>
</dbReference>
<comment type="caution">
    <text evidence="17">The sequence shown here is derived from an EMBL/GenBank/DDBJ whole genome shotgun (WGS) entry which is preliminary data.</text>
</comment>
<keyword evidence="11" id="KW-0175">Coiled coil</keyword>
<feature type="domain" description="WWE" evidence="15">
    <location>
        <begin position="837"/>
        <end position="925"/>
    </location>
</feature>
<dbReference type="SUPFAM" id="SSF117839">
    <property type="entry name" value="WWE domain"/>
    <property type="match status" value="1"/>
</dbReference>
<dbReference type="InterPro" id="IPR052056">
    <property type="entry name" value="Mono-ARTD/PARP"/>
</dbReference>
<evidence type="ECO:0000256" key="10">
    <source>
        <dbReference type="RuleBase" id="RU362114"/>
    </source>
</evidence>
<sequence length="1277" mass="136840">MGTSLLLLPLLIGAASADVNVRFTEGFGHPETNTWDSSCRGGAYRAAALTKAAGLRIDGGGVAYQCGSDTACAQVFASMGYDGWALNADDLASGSLDTFITNVGSKPVLSNYASSYTSTFANIGGAVLLAVADGGTTKYRQAVAVALTEARNAGIDFDTTPVILLVSGISTVDIDDLGGINAADAVEKLAMETADVDLVIATGISGLSTSSYGEGTNWAGERVYLVGSDASTTVQTMALGFNDGTGAPSSMDRDDEPCSESNYDEFIYKMIYGNVDTVQIGMLCDTGAAGREECDAGRAAFEAINNKNDGIFDDVLTSTKLEVTVASFDGNNCGLGASAREAWRTDLAAANPVAVVGPGGTTCVKSVASNSNRQTLASYGLRDDAVVISESSTATVASDRSIYPNLARLVSTEDTVSQGVLAAFQKYGWTRLAIVYDATDEWAADTARVVSENLGAAGIATLGDKCVSRSCATSESKSDHRGPKKSIRFDKADPHWGNTLISTDVADSILDELVALDAKIIYLMIQPSDTKVLFERIYQTKKCYGAGHAYFTGWPSDQMFLNDDGKASTDAAYGAVGLLTVKERQDTSGSVAQALIAAREGSMDETVCAQNDYVNDGRYCDVDGDASTLGGGYGPFVVDSVITLAKALDSLSSSSDRQNPEKIYEAIGDVGRAGFEAYSGTVVLNTYKERVGSMAIRNYQLEEKAIENEERRLAVDLTSTSLADKVVANIVGGQWVPEAGMSIIFPGGTTKVPLDRTPESDDGKGKVDMGLILGLIFGLFLPILLCIGVGFYLYRRKKIEKSRKQKATIQQAQDELQAFKESVVNMRVVVEAAAPGGSAAENAPPAAPAKWYWEESVARLTAHAVVKPPHWIPYDDQTSAQLEAARAKASVGGSPVVPLSAAYHANVLEMKQTNVRTGFSRALLRDAPPPPKSSSWFGSRDAPPPPPPLPADIDADERTCLVCDVGAILQLAKQRDDGWAFGSVVLAADGALSTDPGYGWNRNQGWFQMEKTDVPTADQLAELQKVLGGSGGTDALATPKYWDEVKDPTVVEYFRLDPRSPATRDEYTRCVDAFMLTLDRSKFRIHSVDRVQNISLWQSYAVKKAATCSREDDPDKAARKYVRAWLFHGCPSDVVPKILQQGFNRSFCGKNATLYGKGVYFARDASYSTFPLYCAPDAQGVQTIFLVRAVVGQWSKGVKDALTPDVRDAARNILYDCTVDNVRDPSIFVTYHDAQAYPEYMIKFSQTTQHTGHPKAGLPAHRPYRCLYRPNLVEGIE</sequence>
<reference evidence="17" key="1">
    <citation type="submission" date="2021-11" db="EMBL/GenBank/DDBJ databases">
        <authorList>
            <consortium name="Genoscope - CEA"/>
            <person name="William W."/>
        </authorList>
    </citation>
    <scope>NUCLEOTIDE SEQUENCE</scope>
</reference>
<protein>
    <recommendedName>
        <fullName evidence="10">Poly [ADP-ribose] polymerase</fullName>
        <shortName evidence="10">PARP</shortName>
        <ecNumber evidence="10">2.4.2.-</ecNumber>
    </recommendedName>
</protein>
<keyword evidence="6 13" id="KW-1133">Transmembrane helix</keyword>
<evidence type="ECO:0000313" key="18">
    <source>
        <dbReference type="Proteomes" id="UP000789595"/>
    </source>
</evidence>
<dbReference type="Gene3D" id="3.90.228.10">
    <property type="match status" value="1"/>
</dbReference>
<dbReference type="Pfam" id="PF01094">
    <property type="entry name" value="ANF_receptor"/>
    <property type="match status" value="1"/>
</dbReference>
<dbReference type="InterPro" id="IPR004170">
    <property type="entry name" value="WWE_dom"/>
</dbReference>
<dbReference type="GO" id="GO:0003714">
    <property type="term" value="F:transcription corepressor activity"/>
    <property type="evidence" value="ECO:0007669"/>
    <property type="project" value="TreeGrafter"/>
</dbReference>
<dbReference type="Pfam" id="PF02825">
    <property type="entry name" value="WWE"/>
    <property type="match status" value="1"/>
</dbReference>
<feature type="domain" description="PARP catalytic" evidence="16">
    <location>
        <begin position="1043"/>
        <end position="1265"/>
    </location>
</feature>
<dbReference type="EMBL" id="CAKKNE010000001">
    <property type="protein sequence ID" value="CAH0364897.1"/>
    <property type="molecule type" value="Genomic_DNA"/>
</dbReference>
<feature type="chain" id="PRO_5035315928" description="Poly [ADP-ribose] polymerase" evidence="14">
    <location>
        <begin position="18"/>
        <end position="1277"/>
    </location>
</feature>
<dbReference type="GO" id="GO:0016020">
    <property type="term" value="C:membrane"/>
    <property type="evidence" value="ECO:0007669"/>
    <property type="project" value="UniProtKB-SubCell"/>
</dbReference>
<dbReference type="InterPro" id="IPR037197">
    <property type="entry name" value="WWE_dom_sf"/>
</dbReference>
<comment type="subcellular location">
    <subcellularLocation>
        <location evidence="2">Membrane</location>
    </subcellularLocation>
    <subcellularLocation>
        <location evidence="1">Nucleus</location>
    </subcellularLocation>
</comment>
<accession>A0A8J2WQL7</accession>
<keyword evidence="18" id="KW-1185">Reference proteome</keyword>
<organism evidence="17 18">
    <name type="scientific">Pelagomonas calceolata</name>
    <dbReference type="NCBI Taxonomy" id="35677"/>
    <lineage>
        <taxon>Eukaryota</taxon>
        <taxon>Sar</taxon>
        <taxon>Stramenopiles</taxon>
        <taxon>Ochrophyta</taxon>
        <taxon>Pelagophyceae</taxon>
        <taxon>Pelagomonadales</taxon>
        <taxon>Pelagomonadaceae</taxon>
        <taxon>Pelagomonas</taxon>
    </lineage>
</organism>
<dbReference type="GO" id="GO:0003950">
    <property type="term" value="F:NAD+ poly-ADP-ribosyltransferase activity"/>
    <property type="evidence" value="ECO:0007669"/>
    <property type="project" value="UniProtKB-UniRule"/>
</dbReference>
<feature type="transmembrane region" description="Helical" evidence="13">
    <location>
        <begin position="769"/>
        <end position="794"/>
    </location>
</feature>
<dbReference type="PROSITE" id="PS50918">
    <property type="entry name" value="WWE"/>
    <property type="match status" value="1"/>
</dbReference>
<dbReference type="PANTHER" id="PTHR14453">
    <property type="entry name" value="PARP/ZINC FINGER CCCH TYPE DOMAIN CONTAINING PROTEIN"/>
    <property type="match status" value="1"/>
</dbReference>
<keyword evidence="4 10" id="KW-0808">Transferase</keyword>
<evidence type="ECO:0000256" key="2">
    <source>
        <dbReference type="ARBA" id="ARBA00004370"/>
    </source>
</evidence>
<dbReference type="GO" id="GO:0005737">
    <property type="term" value="C:cytoplasm"/>
    <property type="evidence" value="ECO:0007669"/>
    <property type="project" value="TreeGrafter"/>
</dbReference>
<dbReference type="Pfam" id="PF00644">
    <property type="entry name" value="PARP"/>
    <property type="match status" value="1"/>
</dbReference>
<feature type="coiled-coil region" evidence="11">
    <location>
        <begin position="802"/>
        <end position="829"/>
    </location>
</feature>
<dbReference type="InterPro" id="IPR001828">
    <property type="entry name" value="ANF_lig-bd_rcpt"/>
</dbReference>
<dbReference type="OrthoDB" id="10687983at2759"/>
<evidence type="ECO:0000256" key="12">
    <source>
        <dbReference type="SAM" id="MobiDB-lite"/>
    </source>
</evidence>
<dbReference type="Gene3D" id="3.30.720.50">
    <property type="match status" value="1"/>
</dbReference>